<dbReference type="EMBL" id="JANKHO010000058">
    <property type="protein sequence ID" value="KAJ3516328.1"/>
    <property type="molecule type" value="Genomic_DNA"/>
</dbReference>
<keyword evidence="2" id="KW-1185">Reference proteome</keyword>
<gene>
    <name evidence="1" type="ORF">NLJ89_g1180</name>
</gene>
<evidence type="ECO:0000313" key="2">
    <source>
        <dbReference type="Proteomes" id="UP001148786"/>
    </source>
</evidence>
<organism evidence="1 2">
    <name type="scientific">Agrocybe chaxingu</name>
    <dbReference type="NCBI Taxonomy" id="84603"/>
    <lineage>
        <taxon>Eukaryota</taxon>
        <taxon>Fungi</taxon>
        <taxon>Dikarya</taxon>
        <taxon>Basidiomycota</taxon>
        <taxon>Agaricomycotina</taxon>
        <taxon>Agaricomycetes</taxon>
        <taxon>Agaricomycetidae</taxon>
        <taxon>Agaricales</taxon>
        <taxon>Agaricineae</taxon>
        <taxon>Strophariaceae</taxon>
        <taxon>Agrocybe</taxon>
    </lineage>
</organism>
<protein>
    <submittedName>
        <fullName evidence="1">Uncharacterized protein</fullName>
    </submittedName>
</protein>
<evidence type="ECO:0000313" key="1">
    <source>
        <dbReference type="EMBL" id="KAJ3516328.1"/>
    </source>
</evidence>
<name>A0A9W8TFM2_9AGAR</name>
<comment type="caution">
    <text evidence="1">The sequence shown here is derived from an EMBL/GenBank/DDBJ whole genome shotgun (WGS) entry which is preliminary data.</text>
</comment>
<proteinExistence type="predicted"/>
<dbReference type="OrthoDB" id="10328020at2759"/>
<sequence length="463" mass="52899">MNAYENNYAEILSSIAAVIDGKLCNWEVLQKNVECASQHPPDTARDCPPSKANVLAAIANILPRCAEERLALTAQLNAGSVEFIITSSDDACNPSEVEAYLSRVWEILKEIARGNRKANAYFNSRKKKLEQLGDTESKVVDPENDENALAIAKGEFALRCNLGAQVYRRCEDRLKHTIDRRWDQFQKCLFFLKQKCPDMEVKGQAIAQKFITNLEDKLSAMKVILAGSVNQQDSTRRPGLYQLLTQVSLLQKESDFKRLIVPLARQYWTDKKDFDLVLYLHKVGRINSSINWACEAPRNGFFSRIFELGFTIIVTPPAYQTPTALPTTGAQWNDILVDFASRRKIQFLDIDKIISHLLDAILRITQQIIEAREDLYLATSHQPCFACACYVWVLNDEINKFGIPPIELQANLNRCVFPWKLSQGRYEERSWMKEKFADELGRRLVDQWVQYGVVRRGQPLARS</sequence>
<accession>A0A9W8TFM2</accession>
<dbReference type="Proteomes" id="UP001148786">
    <property type="component" value="Unassembled WGS sequence"/>
</dbReference>
<dbReference type="AlphaFoldDB" id="A0A9W8TFM2"/>
<reference evidence="1" key="1">
    <citation type="submission" date="2022-07" db="EMBL/GenBank/DDBJ databases">
        <title>Genome Sequence of Agrocybe chaxingu.</title>
        <authorList>
            <person name="Buettner E."/>
        </authorList>
    </citation>
    <scope>NUCLEOTIDE SEQUENCE</scope>
    <source>
        <strain evidence="1">MP-N11</strain>
    </source>
</reference>